<proteinExistence type="predicted"/>
<gene>
    <name evidence="1" type="ORF">ERUC_LOCUS33283</name>
</gene>
<reference evidence="1 2" key="1">
    <citation type="submission" date="2022-03" db="EMBL/GenBank/DDBJ databases">
        <authorList>
            <person name="Macdonald S."/>
            <person name="Ahmed S."/>
            <person name="Newling K."/>
        </authorList>
    </citation>
    <scope>NUCLEOTIDE SEQUENCE [LARGE SCALE GENOMIC DNA]</scope>
</reference>
<comment type="caution">
    <text evidence="1">The sequence shown here is derived from an EMBL/GenBank/DDBJ whole genome shotgun (WGS) entry which is preliminary data.</text>
</comment>
<evidence type="ECO:0000313" key="1">
    <source>
        <dbReference type="EMBL" id="CAH8380800.1"/>
    </source>
</evidence>
<dbReference type="EMBL" id="CAKOAT010495154">
    <property type="protein sequence ID" value="CAH8380800.1"/>
    <property type="molecule type" value="Genomic_DNA"/>
</dbReference>
<dbReference type="AlphaFoldDB" id="A0ABC8LB98"/>
<organism evidence="1 2">
    <name type="scientific">Eruca vesicaria subsp. sativa</name>
    <name type="common">Garden rocket</name>
    <name type="synonym">Eruca sativa</name>
    <dbReference type="NCBI Taxonomy" id="29727"/>
    <lineage>
        <taxon>Eukaryota</taxon>
        <taxon>Viridiplantae</taxon>
        <taxon>Streptophyta</taxon>
        <taxon>Embryophyta</taxon>
        <taxon>Tracheophyta</taxon>
        <taxon>Spermatophyta</taxon>
        <taxon>Magnoliopsida</taxon>
        <taxon>eudicotyledons</taxon>
        <taxon>Gunneridae</taxon>
        <taxon>Pentapetalae</taxon>
        <taxon>rosids</taxon>
        <taxon>malvids</taxon>
        <taxon>Brassicales</taxon>
        <taxon>Brassicaceae</taxon>
        <taxon>Brassiceae</taxon>
        <taxon>Eruca</taxon>
    </lineage>
</organism>
<name>A0ABC8LB98_ERUVS</name>
<dbReference type="Proteomes" id="UP001642260">
    <property type="component" value="Unassembled WGS sequence"/>
</dbReference>
<protein>
    <submittedName>
        <fullName evidence="1">Uncharacterized protein</fullName>
    </submittedName>
</protein>
<evidence type="ECO:0000313" key="2">
    <source>
        <dbReference type="Proteomes" id="UP001642260"/>
    </source>
</evidence>
<sequence length="59" mass="5871">MIVQPIVSNKTANLAKAASAEIESYWPMNSNVTDFIMNVGADGSGCGALVAAATSPAGG</sequence>
<accession>A0ABC8LB98</accession>
<keyword evidence="2" id="KW-1185">Reference proteome</keyword>